<evidence type="ECO:0000256" key="1">
    <source>
        <dbReference type="SAM" id="Phobius"/>
    </source>
</evidence>
<dbReference type="Proteomes" id="UP001642409">
    <property type="component" value="Unassembled WGS sequence"/>
</dbReference>
<dbReference type="EMBL" id="CATOUU010000922">
    <property type="protein sequence ID" value="CAI9959717.1"/>
    <property type="molecule type" value="Genomic_DNA"/>
</dbReference>
<dbReference type="EMBL" id="CAXDID020000294">
    <property type="protein sequence ID" value="CAL6072291.1"/>
    <property type="molecule type" value="Genomic_DNA"/>
</dbReference>
<proteinExistence type="predicted"/>
<keyword evidence="1" id="KW-0812">Transmembrane</keyword>
<evidence type="ECO:0000313" key="4">
    <source>
        <dbReference type="Proteomes" id="UP001642409"/>
    </source>
</evidence>
<protein>
    <submittedName>
        <fullName evidence="3">Hypothetical_protein</fullName>
    </submittedName>
</protein>
<feature type="transmembrane region" description="Helical" evidence="1">
    <location>
        <begin position="20"/>
        <end position="38"/>
    </location>
</feature>
<sequence length="103" mass="12136">MADSQWKWQNICVLQHDFFSKLYCIIICVNVLCLVFLFSTNCRLYNTSISQHEVQTIDSRQICVVGSNPETMMYTTFEAKVSFQNRNEGWNQSLNYRAVTRHK</sequence>
<reference evidence="2" key="1">
    <citation type="submission" date="2023-06" db="EMBL/GenBank/DDBJ databases">
        <authorList>
            <person name="Kurt Z."/>
        </authorList>
    </citation>
    <scope>NUCLEOTIDE SEQUENCE</scope>
</reference>
<organism evidence="2">
    <name type="scientific">Hexamita inflata</name>
    <dbReference type="NCBI Taxonomy" id="28002"/>
    <lineage>
        <taxon>Eukaryota</taxon>
        <taxon>Metamonada</taxon>
        <taxon>Diplomonadida</taxon>
        <taxon>Hexamitidae</taxon>
        <taxon>Hexamitinae</taxon>
        <taxon>Hexamita</taxon>
    </lineage>
</organism>
<keyword evidence="1" id="KW-1133">Transmembrane helix</keyword>
<comment type="caution">
    <text evidence="2">The sequence shown here is derived from an EMBL/GenBank/DDBJ whole genome shotgun (WGS) entry which is preliminary data.</text>
</comment>
<accession>A0AA86QS34</accession>
<keyword evidence="1" id="KW-0472">Membrane</keyword>
<keyword evidence="4" id="KW-1185">Reference proteome</keyword>
<evidence type="ECO:0000313" key="2">
    <source>
        <dbReference type="EMBL" id="CAI9959717.1"/>
    </source>
</evidence>
<gene>
    <name evidence="2" type="ORF">HINF_LOCUS47362</name>
    <name evidence="3" type="ORF">HINF_LOCUS55555</name>
</gene>
<evidence type="ECO:0000313" key="3">
    <source>
        <dbReference type="EMBL" id="CAL6072291.1"/>
    </source>
</evidence>
<name>A0AA86QS34_9EUKA</name>
<reference evidence="3 4" key="2">
    <citation type="submission" date="2024-07" db="EMBL/GenBank/DDBJ databases">
        <authorList>
            <person name="Akdeniz Z."/>
        </authorList>
    </citation>
    <scope>NUCLEOTIDE SEQUENCE [LARGE SCALE GENOMIC DNA]</scope>
</reference>
<dbReference type="AlphaFoldDB" id="A0AA86QS34"/>